<organism evidence="2 3">
    <name type="scientific">Ceratobasidium theobromae</name>
    <dbReference type="NCBI Taxonomy" id="1582974"/>
    <lineage>
        <taxon>Eukaryota</taxon>
        <taxon>Fungi</taxon>
        <taxon>Dikarya</taxon>
        <taxon>Basidiomycota</taxon>
        <taxon>Agaricomycotina</taxon>
        <taxon>Agaricomycetes</taxon>
        <taxon>Cantharellales</taxon>
        <taxon>Ceratobasidiaceae</taxon>
        <taxon>Ceratobasidium</taxon>
    </lineage>
</organism>
<dbReference type="Proteomes" id="UP000383932">
    <property type="component" value="Unassembled WGS sequence"/>
</dbReference>
<feature type="region of interest" description="Disordered" evidence="1">
    <location>
        <begin position="301"/>
        <end position="322"/>
    </location>
</feature>
<protein>
    <submittedName>
        <fullName evidence="2">Uncharacterized protein</fullName>
    </submittedName>
</protein>
<keyword evidence="3" id="KW-1185">Reference proteome</keyword>
<evidence type="ECO:0000313" key="2">
    <source>
        <dbReference type="EMBL" id="KAB5595449.1"/>
    </source>
</evidence>
<accession>A0A5N5QUZ6</accession>
<evidence type="ECO:0000313" key="3">
    <source>
        <dbReference type="Proteomes" id="UP000383932"/>
    </source>
</evidence>
<reference evidence="2 3" key="1">
    <citation type="journal article" date="2019" name="Fungal Biol. Biotechnol.">
        <title>Draft genome sequence of fastidious pathogen Ceratobasidium theobromae, which causes vascular-streak dieback in Theobroma cacao.</title>
        <authorList>
            <person name="Ali S.S."/>
            <person name="Asman A."/>
            <person name="Shao J."/>
            <person name="Firmansyah A.P."/>
            <person name="Susilo A.W."/>
            <person name="Rosmana A."/>
            <person name="McMahon P."/>
            <person name="Junaid M."/>
            <person name="Guest D."/>
            <person name="Kheng T.Y."/>
            <person name="Meinhardt L.W."/>
            <person name="Bailey B.A."/>
        </authorList>
    </citation>
    <scope>NUCLEOTIDE SEQUENCE [LARGE SCALE GENOMIC DNA]</scope>
    <source>
        <strain evidence="2 3">CT2</strain>
    </source>
</reference>
<feature type="region of interest" description="Disordered" evidence="1">
    <location>
        <begin position="135"/>
        <end position="169"/>
    </location>
</feature>
<feature type="compositionally biased region" description="Basic and acidic residues" evidence="1">
    <location>
        <begin position="313"/>
        <end position="322"/>
    </location>
</feature>
<proteinExistence type="predicted"/>
<name>A0A5N5QUZ6_9AGAM</name>
<dbReference type="AlphaFoldDB" id="A0A5N5QUZ6"/>
<comment type="caution">
    <text evidence="2">The sequence shown here is derived from an EMBL/GenBank/DDBJ whole genome shotgun (WGS) entry which is preliminary data.</text>
</comment>
<gene>
    <name evidence="2" type="ORF">CTheo_1126</name>
</gene>
<dbReference type="EMBL" id="SSOP01000009">
    <property type="protein sequence ID" value="KAB5595449.1"/>
    <property type="molecule type" value="Genomic_DNA"/>
</dbReference>
<evidence type="ECO:0000256" key="1">
    <source>
        <dbReference type="SAM" id="MobiDB-lite"/>
    </source>
</evidence>
<sequence>MRISIAARLGQWAIQFDFAFGAKGSVLQLTNQADQRTVDGLVELITLTWITLPRRNIPFSILTSYIIASRTDGDTMNNLLQEIYTQFPGGLGDPSLTPDALFTLLDDLTSQRERLLEQQFYELFNQLILYNTSTRPRVPTDNPPAEPQQLARECATEQQDQYASESSIWMDDEIIDESDTDSGTSDFHPVDVSAFVRSVSYGNFSHLPRSPCLPQAMQPFYSRPVHMVKNSAPRAGQVNELGASQGVVEVERSWLCTYAEFVRLESKIAESRAALEDMKLQVRLIWAECKEIEASIARSTTSGPLAAGSSHPCPDKINRTKL</sequence>
<feature type="compositionally biased region" description="Polar residues" evidence="1">
    <location>
        <begin position="156"/>
        <end position="167"/>
    </location>
</feature>